<dbReference type="Pfam" id="PF13041">
    <property type="entry name" value="PPR_2"/>
    <property type="match status" value="3"/>
</dbReference>
<feature type="repeat" description="PPR" evidence="4">
    <location>
        <begin position="344"/>
        <end position="378"/>
    </location>
</feature>
<evidence type="ECO:0008006" key="7">
    <source>
        <dbReference type="Google" id="ProtNLM"/>
    </source>
</evidence>
<dbReference type="FunFam" id="1.25.40.10:FF:000642">
    <property type="entry name" value="Pentatricopeptide repeat-containing protein mitochondrial"/>
    <property type="match status" value="1"/>
</dbReference>
<comment type="similarity">
    <text evidence="1">Belongs to the PPR family. PCMP-H subfamily.</text>
</comment>
<dbReference type="InterPro" id="IPR046848">
    <property type="entry name" value="E_motif"/>
</dbReference>
<dbReference type="Pfam" id="PF20431">
    <property type="entry name" value="E_motif"/>
    <property type="match status" value="1"/>
</dbReference>
<dbReference type="Gene3D" id="1.25.40.10">
    <property type="entry name" value="Tetratricopeptide repeat domain"/>
    <property type="match status" value="4"/>
</dbReference>
<evidence type="ECO:0000256" key="4">
    <source>
        <dbReference type="PROSITE-ProRule" id="PRU00708"/>
    </source>
</evidence>
<keyword evidence="3" id="KW-0809">Transit peptide</keyword>
<evidence type="ECO:0000256" key="2">
    <source>
        <dbReference type="ARBA" id="ARBA00022737"/>
    </source>
</evidence>
<dbReference type="PANTHER" id="PTHR47926:SF511">
    <property type="entry name" value="PENTATRICOPEPTIDE REPEAT-CONTAINING PROTEIN"/>
    <property type="match status" value="1"/>
</dbReference>
<evidence type="ECO:0000313" key="6">
    <source>
        <dbReference type="Proteomes" id="UP001141806"/>
    </source>
</evidence>
<evidence type="ECO:0000313" key="5">
    <source>
        <dbReference type="EMBL" id="KAJ4954318.1"/>
    </source>
</evidence>
<dbReference type="Pfam" id="PF01535">
    <property type="entry name" value="PPR"/>
    <property type="match status" value="2"/>
</dbReference>
<evidence type="ECO:0000256" key="1">
    <source>
        <dbReference type="ARBA" id="ARBA00006643"/>
    </source>
</evidence>
<dbReference type="EMBL" id="JAMYWD010000011">
    <property type="protein sequence ID" value="KAJ4954318.1"/>
    <property type="molecule type" value="Genomic_DNA"/>
</dbReference>
<dbReference type="FunFam" id="1.25.40.10:FF:000488">
    <property type="entry name" value="Pentatricopeptide repeat-containing protein, mitochondrial"/>
    <property type="match status" value="1"/>
</dbReference>
<dbReference type="InterPro" id="IPR011990">
    <property type="entry name" value="TPR-like_helical_dom_sf"/>
</dbReference>
<accession>A0A9Q0JXZ4</accession>
<feature type="repeat" description="PPR" evidence="4">
    <location>
        <begin position="445"/>
        <end position="479"/>
    </location>
</feature>
<proteinExistence type="inferred from homology"/>
<keyword evidence="6" id="KW-1185">Reference proteome</keyword>
<gene>
    <name evidence="5" type="ORF">NE237_011101</name>
</gene>
<sequence length="682" mass="76620">MHCKFLSPLKLTDNFRRHLPAISSKALAQIPRNDEEHEDPCNKTYKSFPVGRLRASLESFRANHENVSHLSALFCSYVLRISSKMGFLPEGRQLHSHILKLGYNCRQSLQNQLLGMYMRCNEFGDACRLFDEMCERNVVSWNTMISAAVGSGKSFQSIHNLGLLYFKKMLLEMVEPNYITFIGLLRISIELNDIEIGKQLHCFIIKSNLALNCFVGSALVDMYSKYSLVEDARQLFDKILFRDMVLWNVMVSCYAYNRLTEEAFGVFKLMRSDGLNGDDFTFSSLLNSCGVFGYCELGKQVHGLIIMLSFDVDVLVASTLVNMYAKNEFIVEAHRAFDGMISRNVVSWTTMIVGYGQCGNGREAMKLVKDMIHQGFVPDELTWASILSSCASLPAISEIVQVHAHVVKNGFETFLSIGNALINAYSKCGIITSAFQCFSSIPDPDIVTWTSMIGACAFHGLFTEATEIFEEMLSKGVKLDQIAFLGVLSACSHGGRVEEGLRYFTSMTKDHEIVPDSEHYTCLIDLLGRAGHLDEAFNVLTKMPFEPGSNALGAFIGACKVHGNLELAKWAAETLSILEPNKPVNYVLMSNLYASIGQWVDVARVRKIMRGRCEYKVPGCSWMEISGVVHTFVSCDRSHPQASELYDILGTLFRLMKEERYMSDVDFLVHPVEDEFILSFLS</sequence>
<comment type="caution">
    <text evidence="5">The sequence shown here is derived from an EMBL/GenBank/DDBJ whole genome shotgun (WGS) entry which is preliminary data.</text>
</comment>
<dbReference type="NCBIfam" id="TIGR00756">
    <property type="entry name" value="PPR"/>
    <property type="match status" value="6"/>
</dbReference>
<keyword evidence="2" id="KW-0677">Repeat</keyword>
<feature type="repeat" description="PPR" evidence="4">
    <location>
        <begin position="516"/>
        <end position="546"/>
    </location>
</feature>
<dbReference type="GO" id="GO:0009451">
    <property type="term" value="P:RNA modification"/>
    <property type="evidence" value="ECO:0007669"/>
    <property type="project" value="InterPro"/>
</dbReference>
<name>A0A9Q0JXZ4_9MAGN</name>
<dbReference type="Proteomes" id="UP001141806">
    <property type="component" value="Unassembled WGS sequence"/>
</dbReference>
<dbReference type="PANTHER" id="PTHR47926">
    <property type="entry name" value="PENTATRICOPEPTIDE REPEAT-CONTAINING PROTEIN"/>
    <property type="match status" value="1"/>
</dbReference>
<dbReference type="Pfam" id="PF12854">
    <property type="entry name" value="PPR_1"/>
    <property type="match status" value="1"/>
</dbReference>
<dbReference type="InterPro" id="IPR002885">
    <property type="entry name" value="PPR_rpt"/>
</dbReference>
<dbReference type="InterPro" id="IPR046960">
    <property type="entry name" value="PPR_At4g14850-like_plant"/>
</dbReference>
<reference evidence="5" key="1">
    <citation type="journal article" date="2023" name="Plant J.">
        <title>The genome of the king protea, Protea cynaroides.</title>
        <authorList>
            <person name="Chang J."/>
            <person name="Duong T.A."/>
            <person name="Schoeman C."/>
            <person name="Ma X."/>
            <person name="Roodt D."/>
            <person name="Barker N."/>
            <person name="Li Z."/>
            <person name="Van de Peer Y."/>
            <person name="Mizrachi E."/>
        </authorList>
    </citation>
    <scope>NUCLEOTIDE SEQUENCE</scope>
    <source>
        <tissue evidence="5">Young leaves</tissue>
    </source>
</reference>
<protein>
    <recommendedName>
        <fullName evidence="7">Pentatricopeptide repeat-containing protein</fullName>
    </recommendedName>
</protein>
<feature type="repeat" description="PPR" evidence="4">
    <location>
        <begin position="243"/>
        <end position="277"/>
    </location>
</feature>
<dbReference type="AlphaFoldDB" id="A0A9Q0JXZ4"/>
<dbReference type="PROSITE" id="PS51375">
    <property type="entry name" value="PPR"/>
    <property type="match status" value="4"/>
</dbReference>
<evidence type="ECO:0000256" key="3">
    <source>
        <dbReference type="ARBA" id="ARBA00022946"/>
    </source>
</evidence>
<dbReference type="GO" id="GO:0003723">
    <property type="term" value="F:RNA binding"/>
    <property type="evidence" value="ECO:0007669"/>
    <property type="project" value="InterPro"/>
</dbReference>
<dbReference type="OrthoDB" id="1851890at2759"/>
<dbReference type="FunFam" id="1.25.40.10:FF:000073">
    <property type="entry name" value="Pentatricopeptide repeat-containing protein chloroplastic"/>
    <property type="match status" value="1"/>
</dbReference>
<organism evidence="5 6">
    <name type="scientific">Protea cynaroides</name>
    <dbReference type="NCBI Taxonomy" id="273540"/>
    <lineage>
        <taxon>Eukaryota</taxon>
        <taxon>Viridiplantae</taxon>
        <taxon>Streptophyta</taxon>
        <taxon>Embryophyta</taxon>
        <taxon>Tracheophyta</taxon>
        <taxon>Spermatophyta</taxon>
        <taxon>Magnoliopsida</taxon>
        <taxon>Proteales</taxon>
        <taxon>Proteaceae</taxon>
        <taxon>Protea</taxon>
    </lineage>
</organism>
<dbReference type="FunFam" id="1.25.40.10:FF:001093">
    <property type="entry name" value="Pentatricopeptide repeat-containing protein At2g34400"/>
    <property type="match status" value="1"/>
</dbReference>